<evidence type="ECO:0000256" key="4">
    <source>
        <dbReference type="ARBA" id="ARBA00022691"/>
    </source>
</evidence>
<comment type="catalytic activity">
    <reaction evidence="6">
        <text>a 2'-deoxycytidine in DNA + S-adenosyl-L-methionine = a 5-methyl-2'-deoxycytidine in DNA + S-adenosyl-L-homocysteine + H(+)</text>
        <dbReference type="Rhea" id="RHEA:13681"/>
        <dbReference type="Rhea" id="RHEA-COMP:11369"/>
        <dbReference type="Rhea" id="RHEA-COMP:11370"/>
        <dbReference type="ChEBI" id="CHEBI:15378"/>
        <dbReference type="ChEBI" id="CHEBI:57856"/>
        <dbReference type="ChEBI" id="CHEBI:59789"/>
        <dbReference type="ChEBI" id="CHEBI:85452"/>
        <dbReference type="ChEBI" id="CHEBI:85454"/>
        <dbReference type="EC" id="2.1.1.37"/>
    </reaction>
</comment>
<evidence type="ECO:0000256" key="3">
    <source>
        <dbReference type="ARBA" id="ARBA00022679"/>
    </source>
</evidence>
<evidence type="ECO:0000256" key="6">
    <source>
        <dbReference type="ARBA" id="ARBA00047422"/>
    </source>
</evidence>
<dbReference type="EMBL" id="JAPDDT010000003">
    <property type="protein sequence ID" value="MCW1922701.1"/>
    <property type="molecule type" value="Genomic_DNA"/>
</dbReference>
<keyword evidence="5" id="KW-0680">Restriction system</keyword>
<dbReference type="GO" id="GO:0008168">
    <property type="term" value="F:methyltransferase activity"/>
    <property type="evidence" value="ECO:0007669"/>
    <property type="project" value="UniProtKB-KW"/>
</dbReference>
<sequence length="645" mass="69354">MKYRIADLFCGAGGTSSGAVEAAAALGRHPEVTAVNHWQVAIDTHTANHPTARHLCTGIDSVNPLDHFERGGLDLLWASPECTHHSIARGGKPINDQSRSTAWHVLNWVEKLLPPIVLVENVPEFATWGPVGHNGRPLKSRKGEIFQQWIATLRSFGYKVDYRLLCAADYGDPTTRTRLFVQAVRGRRRIVWPDATHSRDGDLLATRRWAPARDIIDWSLPAGSIFERKKPLSPKTLARIEAGLRKFGLKGFIVPQFGERPGQEPRTHDLEQPAPAVTSHGAGALVQPFIVPQCSNPTPKSVDEPLGTLLAEGSGPKLVMPYLVTVANGGEDQYRSASVDNPLSTVTAGGVRHGLVEPYIVAWDQTSGGPSAGITPIDDPLSTVVTKARHGVAEPFLVKLRGTNDAADIDKPAPTVTAGGTHLGLAQPFLVNMKGESDAADLDRPAPTITAHAPHLYMAEPFLVKTANGSGAEDSRVKSLEDPMPTVCGNRGDVALIEPHLLPQQSDGRLRPVSEPAPTVATAGAIALVQPFLVSFYGNGQAHDIAEPAPTVTCKDRFGLVRPVIEIDGTRYLLDIRFRMLQPHELALAQGFPAGYIFTGNKTDQVKQIGNAVPRRLARALVGAALSQCEDVTQLVAAEERKGAA</sequence>
<name>A0ABT3GGV8_9BACT</name>
<keyword evidence="3 7" id="KW-0808">Transferase</keyword>
<protein>
    <recommendedName>
        <fullName evidence="1">DNA (cytosine-5-)-methyltransferase</fullName>
        <ecNumber evidence="1">2.1.1.37</ecNumber>
    </recommendedName>
</protein>
<dbReference type="RefSeq" id="WP_264486809.1">
    <property type="nucleotide sequence ID" value="NZ_JAPDDT010000003.1"/>
</dbReference>
<accession>A0ABT3GGV8</accession>
<reference evidence="8 9" key="1">
    <citation type="submission" date="2022-10" db="EMBL/GenBank/DDBJ databases">
        <title>Luteolibacter arcticus strain CCTCC AB 2014275, whole genome shotgun sequencing project.</title>
        <authorList>
            <person name="Zhao G."/>
            <person name="Shen L."/>
        </authorList>
    </citation>
    <scope>NUCLEOTIDE SEQUENCE [LARGE SCALE GENOMIC DNA]</scope>
    <source>
        <strain evidence="8 9">CCTCC AB 2014275</strain>
    </source>
</reference>
<keyword evidence="2 7" id="KW-0489">Methyltransferase</keyword>
<dbReference type="SUPFAM" id="SSF53335">
    <property type="entry name" value="S-adenosyl-L-methionine-dependent methyltransferases"/>
    <property type="match status" value="1"/>
</dbReference>
<evidence type="ECO:0000256" key="2">
    <source>
        <dbReference type="ARBA" id="ARBA00022603"/>
    </source>
</evidence>
<dbReference type="InterPro" id="IPR001525">
    <property type="entry name" value="C5_MeTfrase"/>
</dbReference>
<comment type="caution">
    <text evidence="8">The sequence shown here is derived from an EMBL/GenBank/DDBJ whole genome shotgun (WGS) entry which is preliminary data.</text>
</comment>
<dbReference type="Proteomes" id="UP001320876">
    <property type="component" value="Unassembled WGS sequence"/>
</dbReference>
<gene>
    <name evidence="8" type="ORF">OKA05_09060</name>
</gene>
<dbReference type="PROSITE" id="PS51679">
    <property type="entry name" value="SAM_MT_C5"/>
    <property type="match status" value="1"/>
</dbReference>
<evidence type="ECO:0000256" key="1">
    <source>
        <dbReference type="ARBA" id="ARBA00011975"/>
    </source>
</evidence>
<organism evidence="8 9">
    <name type="scientific">Luteolibacter arcticus</name>
    <dbReference type="NCBI Taxonomy" id="1581411"/>
    <lineage>
        <taxon>Bacteria</taxon>
        <taxon>Pseudomonadati</taxon>
        <taxon>Verrucomicrobiota</taxon>
        <taxon>Verrucomicrobiia</taxon>
        <taxon>Verrucomicrobiales</taxon>
        <taxon>Verrucomicrobiaceae</taxon>
        <taxon>Luteolibacter</taxon>
    </lineage>
</organism>
<evidence type="ECO:0000256" key="5">
    <source>
        <dbReference type="ARBA" id="ARBA00022747"/>
    </source>
</evidence>
<dbReference type="Gene3D" id="3.90.120.10">
    <property type="entry name" value="DNA Methylase, subunit A, domain 2"/>
    <property type="match status" value="1"/>
</dbReference>
<keyword evidence="4 7" id="KW-0949">S-adenosyl-L-methionine</keyword>
<evidence type="ECO:0000313" key="8">
    <source>
        <dbReference type="EMBL" id="MCW1922701.1"/>
    </source>
</evidence>
<comment type="similarity">
    <text evidence="7">Belongs to the class I-like SAM-binding methyltransferase superfamily. C5-methyltransferase family.</text>
</comment>
<dbReference type="GO" id="GO:0032259">
    <property type="term" value="P:methylation"/>
    <property type="evidence" value="ECO:0007669"/>
    <property type="project" value="UniProtKB-KW"/>
</dbReference>
<dbReference type="EC" id="2.1.1.37" evidence="1"/>
<dbReference type="InterPro" id="IPR050390">
    <property type="entry name" value="C5-Methyltransferase"/>
</dbReference>
<dbReference type="PANTHER" id="PTHR10629:SF52">
    <property type="entry name" value="DNA (CYTOSINE-5)-METHYLTRANSFERASE 1"/>
    <property type="match status" value="1"/>
</dbReference>
<dbReference type="Gene3D" id="3.40.50.150">
    <property type="entry name" value="Vaccinia Virus protein VP39"/>
    <property type="match status" value="1"/>
</dbReference>
<evidence type="ECO:0000256" key="7">
    <source>
        <dbReference type="PROSITE-ProRule" id="PRU01016"/>
    </source>
</evidence>
<dbReference type="InterPro" id="IPR029063">
    <property type="entry name" value="SAM-dependent_MTases_sf"/>
</dbReference>
<dbReference type="PRINTS" id="PR00105">
    <property type="entry name" value="C5METTRFRASE"/>
</dbReference>
<feature type="active site" evidence="7">
    <location>
        <position position="82"/>
    </location>
</feature>
<evidence type="ECO:0000313" key="9">
    <source>
        <dbReference type="Proteomes" id="UP001320876"/>
    </source>
</evidence>
<proteinExistence type="inferred from homology"/>
<keyword evidence="9" id="KW-1185">Reference proteome</keyword>
<dbReference type="Pfam" id="PF00145">
    <property type="entry name" value="DNA_methylase"/>
    <property type="match status" value="2"/>
</dbReference>
<dbReference type="PANTHER" id="PTHR10629">
    <property type="entry name" value="CYTOSINE-SPECIFIC METHYLTRANSFERASE"/>
    <property type="match status" value="1"/>
</dbReference>